<feature type="transmembrane region" description="Helical" evidence="1">
    <location>
        <begin position="132"/>
        <end position="153"/>
    </location>
</feature>
<comment type="caution">
    <text evidence="2">The sequence shown here is derived from an EMBL/GenBank/DDBJ whole genome shotgun (WGS) entry which is preliminary data.</text>
</comment>
<dbReference type="PANTHER" id="PTHR20921">
    <property type="entry name" value="TRANSMEMBRANE PROTEIN 222"/>
    <property type="match status" value="1"/>
</dbReference>
<keyword evidence="1" id="KW-0812">Transmembrane</keyword>
<dbReference type="Proteomes" id="UP001230188">
    <property type="component" value="Unassembled WGS sequence"/>
</dbReference>
<accession>A0AAD7UHM4</accession>
<dbReference type="PANTHER" id="PTHR20921:SF0">
    <property type="entry name" value="TRANSMEMBRANE PROTEIN 222"/>
    <property type="match status" value="1"/>
</dbReference>
<dbReference type="AlphaFoldDB" id="A0AAD7UHM4"/>
<gene>
    <name evidence="2" type="ORF">CTAYLR_000455</name>
</gene>
<proteinExistence type="predicted"/>
<organism evidence="2 3">
    <name type="scientific">Chrysophaeum taylorii</name>
    <dbReference type="NCBI Taxonomy" id="2483200"/>
    <lineage>
        <taxon>Eukaryota</taxon>
        <taxon>Sar</taxon>
        <taxon>Stramenopiles</taxon>
        <taxon>Ochrophyta</taxon>
        <taxon>Pelagophyceae</taxon>
        <taxon>Pelagomonadales</taxon>
        <taxon>Pelagomonadaceae</taxon>
        <taxon>Chrysophaeum</taxon>
    </lineage>
</organism>
<keyword evidence="1" id="KW-0472">Membrane</keyword>
<name>A0AAD7UHM4_9STRA</name>
<dbReference type="EMBL" id="JAQMWT010000317">
    <property type="protein sequence ID" value="KAJ8605215.1"/>
    <property type="molecule type" value="Genomic_DNA"/>
</dbReference>
<keyword evidence="3" id="KW-1185">Reference proteome</keyword>
<dbReference type="InterPro" id="IPR008496">
    <property type="entry name" value="TMEM222/RTE1"/>
</dbReference>
<keyword evidence="1" id="KW-1133">Transmembrane helix</keyword>
<sequence>MEKRDTPIVPPCSIAWTPIPSISWCLPFVGHLGIVDGDGLLHDWDGTPIHPNHPKDMLFGEPARYVVLARDPAPAEKERWNQAIAQADYEFSRHPHCIGYGYDCHSHVARALNLARYLGCTYHNKILNIARYLGCTKVFLAFAVFFAGHYVSVPRDLLRVWVPPLVMLPPIVIVCFFIVLLLLNSPSE</sequence>
<evidence type="ECO:0000313" key="3">
    <source>
        <dbReference type="Proteomes" id="UP001230188"/>
    </source>
</evidence>
<evidence type="ECO:0000313" key="2">
    <source>
        <dbReference type="EMBL" id="KAJ8605215.1"/>
    </source>
</evidence>
<evidence type="ECO:0000256" key="1">
    <source>
        <dbReference type="SAM" id="Phobius"/>
    </source>
</evidence>
<dbReference type="Pfam" id="PF05608">
    <property type="entry name" value="RTE1"/>
    <property type="match status" value="1"/>
</dbReference>
<feature type="transmembrane region" description="Helical" evidence="1">
    <location>
        <begin position="165"/>
        <end position="183"/>
    </location>
</feature>
<protein>
    <submittedName>
        <fullName evidence="2">Uncharacterized protein</fullName>
    </submittedName>
</protein>
<reference evidence="2" key="1">
    <citation type="submission" date="2023-01" db="EMBL/GenBank/DDBJ databases">
        <title>Metagenome sequencing of chrysophaentin producing Chrysophaeum taylorii.</title>
        <authorList>
            <person name="Davison J."/>
            <person name="Bewley C."/>
        </authorList>
    </citation>
    <scope>NUCLEOTIDE SEQUENCE</scope>
    <source>
        <strain evidence="2">NIES-1699</strain>
    </source>
</reference>